<name>A0A918VNY8_9ACTN</name>
<feature type="compositionally biased region" description="Basic and acidic residues" evidence="1">
    <location>
        <begin position="37"/>
        <end position="48"/>
    </location>
</feature>
<dbReference type="AlphaFoldDB" id="A0A918VNY8"/>
<reference evidence="2" key="2">
    <citation type="submission" date="2020-09" db="EMBL/GenBank/DDBJ databases">
        <authorList>
            <person name="Sun Q."/>
            <person name="Ohkuma M."/>
        </authorList>
    </citation>
    <scope>NUCLEOTIDE SEQUENCE</scope>
    <source>
        <strain evidence="2">JCM 5016</strain>
    </source>
</reference>
<protein>
    <submittedName>
        <fullName evidence="2">Uncharacterized protein</fullName>
    </submittedName>
</protein>
<feature type="compositionally biased region" description="Basic and acidic residues" evidence="1">
    <location>
        <begin position="18"/>
        <end position="30"/>
    </location>
</feature>
<evidence type="ECO:0000256" key="1">
    <source>
        <dbReference type="SAM" id="MobiDB-lite"/>
    </source>
</evidence>
<gene>
    <name evidence="2" type="ORF">GCM10010389_59210</name>
</gene>
<comment type="caution">
    <text evidence="2">The sequence shown here is derived from an EMBL/GenBank/DDBJ whole genome shotgun (WGS) entry which is preliminary data.</text>
</comment>
<evidence type="ECO:0000313" key="3">
    <source>
        <dbReference type="Proteomes" id="UP000623010"/>
    </source>
</evidence>
<accession>A0A918VNY8</accession>
<reference evidence="2" key="1">
    <citation type="journal article" date="2014" name="Int. J. Syst. Evol. Microbiol.">
        <title>Complete genome sequence of Corynebacterium casei LMG S-19264T (=DSM 44701T), isolated from a smear-ripened cheese.</title>
        <authorList>
            <consortium name="US DOE Joint Genome Institute (JGI-PGF)"/>
            <person name="Walter F."/>
            <person name="Albersmeier A."/>
            <person name="Kalinowski J."/>
            <person name="Ruckert C."/>
        </authorList>
    </citation>
    <scope>NUCLEOTIDE SEQUENCE</scope>
    <source>
        <strain evidence="2">JCM 5016</strain>
    </source>
</reference>
<dbReference type="EMBL" id="BMWH01000034">
    <property type="protein sequence ID" value="GHA12427.1"/>
    <property type="molecule type" value="Genomic_DNA"/>
</dbReference>
<sequence length="98" mass="9893">MRVGYGVTGVPPARARARRTDGAPRAERTDAGAAGRAAEERGRGDGDTRGASPPVPGRTARCSPSPSRTARRGPSRDGPCAPAALRAVARGQPPVPGA</sequence>
<organism evidence="2 3">
    <name type="scientific">Streptomyces echinoruber</name>
    <dbReference type="NCBI Taxonomy" id="68898"/>
    <lineage>
        <taxon>Bacteria</taxon>
        <taxon>Bacillati</taxon>
        <taxon>Actinomycetota</taxon>
        <taxon>Actinomycetes</taxon>
        <taxon>Kitasatosporales</taxon>
        <taxon>Streptomycetaceae</taxon>
        <taxon>Streptomyces</taxon>
    </lineage>
</organism>
<feature type="region of interest" description="Disordered" evidence="1">
    <location>
        <begin position="1"/>
        <end position="98"/>
    </location>
</feature>
<keyword evidence="3" id="KW-1185">Reference proteome</keyword>
<dbReference type="Proteomes" id="UP000623010">
    <property type="component" value="Unassembled WGS sequence"/>
</dbReference>
<proteinExistence type="predicted"/>
<evidence type="ECO:0000313" key="2">
    <source>
        <dbReference type="EMBL" id="GHA12427.1"/>
    </source>
</evidence>